<dbReference type="Gene3D" id="1.10.287.950">
    <property type="entry name" value="Methyl-accepting chemotaxis protein"/>
    <property type="match status" value="1"/>
</dbReference>
<proteinExistence type="predicted"/>
<reference evidence="6" key="1">
    <citation type="submission" date="2007-10" db="EMBL/GenBank/DDBJ databases">
        <title>Complete genome of Alkaliphilus oremlandii OhILAs.</title>
        <authorList>
            <person name="Copeland A."/>
            <person name="Lucas S."/>
            <person name="Lapidus A."/>
            <person name="Barry K."/>
            <person name="Detter J.C."/>
            <person name="Glavina del Rio T."/>
            <person name="Hammon N."/>
            <person name="Israni S."/>
            <person name="Dalin E."/>
            <person name="Tice H."/>
            <person name="Pitluck S."/>
            <person name="Chain P."/>
            <person name="Malfatti S."/>
            <person name="Shin M."/>
            <person name="Vergez L."/>
            <person name="Schmutz J."/>
            <person name="Larimer F."/>
            <person name="Land M."/>
            <person name="Hauser L."/>
            <person name="Kyrpides N."/>
            <person name="Mikhailova N."/>
            <person name="Stolz J.F."/>
            <person name="Dawson A."/>
            <person name="Fisher E."/>
            <person name="Crable B."/>
            <person name="Perera E."/>
            <person name="Lisak J."/>
            <person name="Ranganathan M."/>
            <person name="Basu P."/>
            <person name="Richardson P."/>
        </authorList>
    </citation>
    <scope>NUCLEOTIDE SEQUENCE [LARGE SCALE GENOMIC DNA]</scope>
    <source>
        <strain evidence="6">OhILAs</strain>
    </source>
</reference>
<dbReference type="PROSITE" id="PS50111">
    <property type="entry name" value="CHEMOTAXIS_TRANSDUC_2"/>
    <property type="match status" value="1"/>
</dbReference>
<feature type="domain" description="Methyl-accepting transducer" evidence="4">
    <location>
        <begin position="29"/>
        <end position="279"/>
    </location>
</feature>
<dbReference type="Proteomes" id="UP000000269">
    <property type="component" value="Chromosome"/>
</dbReference>
<dbReference type="STRING" id="350688.Clos_0897"/>
<dbReference type="GO" id="GO:0007165">
    <property type="term" value="P:signal transduction"/>
    <property type="evidence" value="ECO:0007669"/>
    <property type="project" value="UniProtKB-KW"/>
</dbReference>
<dbReference type="GO" id="GO:0016020">
    <property type="term" value="C:membrane"/>
    <property type="evidence" value="ECO:0007669"/>
    <property type="project" value="InterPro"/>
</dbReference>
<dbReference type="OrthoDB" id="9807021at2"/>
<protein>
    <submittedName>
        <fullName evidence="5">Methyl-accepting chemotaxis sensory transducer</fullName>
    </submittedName>
</protein>
<dbReference type="SMART" id="SM00283">
    <property type="entry name" value="MA"/>
    <property type="match status" value="1"/>
</dbReference>
<dbReference type="SUPFAM" id="SSF58104">
    <property type="entry name" value="Methyl-accepting chemotaxis protein (MCP) signaling domain"/>
    <property type="match status" value="1"/>
</dbReference>
<dbReference type="AlphaFoldDB" id="A8MEW5"/>
<dbReference type="eggNOG" id="COG0840">
    <property type="taxonomic scope" value="Bacteria"/>
</dbReference>
<dbReference type="RefSeq" id="WP_012158756.1">
    <property type="nucleotide sequence ID" value="NC_009922.1"/>
</dbReference>
<feature type="coiled-coil region" evidence="3">
    <location>
        <begin position="54"/>
        <end position="81"/>
    </location>
</feature>
<organism evidence="5 6">
    <name type="scientific">Alkaliphilus oremlandii (strain OhILAs)</name>
    <name type="common">Clostridium oremlandii (strain OhILAs)</name>
    <dbReference type="NCBI Taxonomy" id="350688"/>
    <lineage>
        <taxon>Bacteria</taxon>
        <taxon>Bacillati</taxon>
        <taxon>Bacillota</taxon>
        <taxon>Clostridia</taxon>
        <taxon>Peptostreptococcales</taxon>
        <taxon>Natronincolaceae</taxon>
        <taxon>Alkaliphilus</taxon>
    </lineage>
</organism>
<keyword evidence="3" id="KW-0175">Coiled coil</keyword>
<evidence type="ECO:0000256" key="1">
    <source>
        <dbReference type="ARBA" id="ARBA00023224"/>
    </source>
</evidence>
<gene>
    <name evidence="5" type="ordered locus">Clos_0897</name>
</gene>
<sequence>MIFEKRHSKKQAQQEISAASLAAHESTVEADQLKNHIKSIYEKMGSIIHKHGLVNEQHDELAALADEMKSTMEKVKQLSNDSNDLAVYLSERSQNLNTISKDSVAKSLEGLEAANSLSTVMNDLQMQSKHSSNSMMHLNERSDEITNIIKAITDIAKQTNLLALNAAIEAARAGEHGKGFAVVANEVRKLSEMTNSSTATIQALITNIQNEIKIAIENNSKSTKAIIEGIHMGNVVNDKIQEMAQGFKSVEHEVQAVTTTITNQKKYIGDILNQTEVSDYILANMHEKLISHVDRAYKVDESLENNVNEMKRLLSTI</sequence>
<evidence type="ECO:0000313" key="5">
    <source>
        <dbReference type="EMBL" id="ABW18444.1"/>
    </source>
</evidence>
<evidence type="ECO:0000256" key="3">
    <source>
        <dbReference type="SAM" id="Coils"/>
    </source>
</evidence>
<accession>A8MEW5</accession>
<name>A8MEW5_ALKOO</name>
<evidence type="ECO:0000313" key="6">
    <source>
        <dbReference type="Proteomes" id="UP000000269"/>
    </source>
</evidence>
<keyword evidence="6" id="KW-1185">Reference proteome</keyword>
<dbReference type="PANTHER" id="PTHR32089:SF112">
    <property type="entry name" value="LYSOZYME-LIKE PROTEIN-RELATED"/>
    <property type="match status" value="1"/>
</dbReference>
<evidence type="ECO:0000259" key="4">
    <source>
        <dbReference type="PROSITE" id="PS50111"/>
    </source>
</evidence>
<evidence type="ECO:0000256" key="2">
    <source>
        <dbReference type="PROSITE-ProRule" id="PRU00284"/>
    </source>
</evidence>
<dbReference type="Pfam" id="PF00015">
    <property type="entry name" value="MCPsignal"/>
    <property type="match status" value="1"/>
</dbReference>
<dbReference type="PANTHER" id="PTHR32089">
    <property type="entry name" value="METHYL-ACCEPTING CHEMOTAXIS PROTEIN MCPB"/>
    <property type="match status" value="1"/>
</dbReference>
<dbReference type="InterPro" id="IPR004089">
    <property type="entry name" value="MCPsignal_dom"/>
</dbReference>
<dbReference type="EMBL" id="CP000853">
    <property type="protein sequence ID" value="ABW18444.1"/>
    <property type="molecule type" value="Genomic_DNA"/>
</dbReference>
<dbReference type="HOGENOM" id="CLU_000445_107_18_9"/>
<keyword evidence="1 2" id="KW-0807">Transducer</keyword>
<dbReference type="KEGG" id="aoe:Clos_0897"/>